<evidence type="ECO:0000313" key="7">
    <source>
        <dbReference type="Proteomes" id="UP000533476"/>
    </source>
</evidence>
<dbReference type="EMBL" id="JABBVZ010000002">
    <property type="protein sequence ID" value="NMP20922.1"/>
    <property type="molecule type" value="Genomic_DNA"/>
</dbReference>
<dbReference type="GO" id="GO:0005694">
    <property type="term" value="C:chromosome"/>
    <property type="evidence" value="ECO:0007669"/>
    <property type="project" value="TreeGrafter"/>
</dbReference>
<accession>A0A7Y0L0B9</accession>
<evidence type="ECO:0000259" key="5">
    <source>
        <dbReference type="SMART" id="SM00470"/>
    </source>
</evidence>
<gene>
    <name evidence="6" type="ORF">HIJ39_00935</name>
</gene>
<reference evidence="6 7" key="1">
    <citation type="submission" date="2020-04" db="EMBL/GenBank/DDBJ databases">
        <authorList>
            <person name="Zhang R."/>
            <person name="Schippers A."/>
        </authorList>
    </citation>
    <scope>NUCLEOTIDE SEQUENCE [LARGE SCALE GENOMIC DNA]</scope>
    <source>
        <strain evidence="6 7">DSM 109850</strain>
    </source>
</reference>
<comment type="similarity">
    <text evidence="2">Belongs to the ParB family.</text>
</comment>
<keyword evidence="3" id="KW-0159">Chromosome partition</keyword>
<dbReference type="Gene3D" id="3.90.1530.30">
    <property type="match status" value="1"/>
</dbReference>
<dbReference type="GO" id="GO:0009295">
    <property type="term" value="C:nucleoid"/>
    <property type="evidence" value="ECO:0007669"/>
    <property type="project" value="UniProtKB-SubCell"/>
</dbReference>
<name>A0A7Y0L0B9_9FIRM</name>
<evidence type="ECO:0000256" key="4">
    <source>
        <dbReference type="ARBA" id="ARBA00023125"/>
    </source>
</evidence>
<dbReference type="RefSeq" id="WP_169095751.1">
    <property type="nucleotide sequence ID" value="NZ_JABBVZ010000002.1"/>
</dbReference>
<dbReference type="Proteomes" id="UP000533476">
    <property type="component" value="Unassembled WGS sequence"/>
</dbReference>
<dbReference type="Gene3D" id="1.10.10.2830">
    <property type="match status" value="1"/>
</dbReference>
<dbReference type="InterPro" id="IPR050336">
    <property type="entry name" value="Chromosome_partition/occlusion"/>
</dbReference>
<dbReference type="InterPro" id="IPR036086">
    <property type="entry name" value="ParB/Sulfiredoxin_sf"/>
</dbReference>
<organism evidence="6 7">
    <name type="scientific">Sulfobacillus harzensis</name>
    <dbReference type="NCBI Taxonomy" id="2729629"/>
    <lineage>
        <taxon>Bacteria</taxon>
        <taxon>Bacillati</taxon>
        <taxon>Bacillota</taxon>
        <taxon>Clostridia</taxon>
        <taxon>Eubacteriales</taxon>
        <taxon>Clostridiales Family XVII. Incertae Sedis</taxon>
        <taxon>Sulfobacillus</taxon>
    </lineage>
</organism>
<dbReference type="SUPFAM" id="SSF110849">
    <property type="entry name" value="ParB/Sulfiredoxin"/>
    <property type="match status" value="1"/>
</dbReference>
<keyword evidence="7" id="KW-1185">Reference proteome</keyword>
<dbReference type="AlphaFoldDB" id="A0A7Y0L0B9"/>
<dbReference type="FunFam" id="1.10.10.2830:FF:000001">
    <property type="entry name" value="Chromosome partitioning protein ParB"/>
    <property type="match status" value="1"/>
</dbReference>
<evidence type="ECO:0000256" key="1">
    <source>
        <dbReference type="ARBA" id="ARBA00004453"/>
    </source>
</evidence>
<sequence length="262" mass="29987">MENHGDAAVQMVPVDRIQVNPYQPRRQISAKELSQLVESIHNHGVIQPIVVSPVERGYQLIAGERRFRAARMAGLTRIPAVVRRADGETSAVLALVENLHRQSLSYWDEAEGFLRLHTEFHWTQSQIAETMGLSQSAVANKLRLLQLDRDIRRRIQEAGLTERHARVLLSLQADQERRTLLTLMIDNKWTVRQAEEWIAHRARGRNSHPATKAVVKDFRIVYNAFKKTLSAVEEAGMAVEMTQHEDSTGWEIRVRIPKNREG</sequence>
<evidence type="ECO:0000256" key="2">
    <source>
        <dbReference type="ARBA" id="ARBA00006295"/>
    </source>
</evidence>
<dbReference type="GO" id="GO:0003677">
    <property type="term" value="F:DNA binding"/>
    <property type="evidence" value="ECO:0007669"/>
    <property type="project" value="UniProtKB-KW"/>
</dbReference>
<dbReference type="InterPro" id="IPR004437">
    <property type="entry name" value="ParB/RepB/Spo0J"/>
</dbReference>
<dbReference type="Pfam" id="PF17762">
    <property type="entry name" value="HTH_ParB"/>
    <property type="match status" value="1"/>
</dbReference>
<feature type="domain" description="ParB-like N-terminal" evidence="5">
    <location>
        <begin position="10"/>
        <end position="99"/>
    </location>
</feature>
<dbReference type="InterPro" id="IPR041468">
    <property type="entry name" value="HTH_ParB/Spo0J"/>
</dbReference>
<evidence type="ECO:0000256" key="3">
    <source>
        <dbReference type="ARBA" id="ARBA00022829"/>
    </source>
</evidence>
<keyword evidence="4" id="KW-0238">DNA-binding</keyword>
<dbReference type="NCBIfam" id="TIGR00180">
    <property type="entry name" value="parB_part"/>
    <property type="match status" value="1"/>
</dbReference>
<dbReference type="PANTHER" id="PTHR33375">
    <property type="entry name" value="CHROMOSOME-PARTITIONING PROTEIN PARB-RELATED"/>
    <property type="match status" value="1"/>
</dbReference>
<dbReference type="CDD" id="cd16393">
    <property type="entry name" value="SPO0J_N"/>
    <property type="match status" value="1"/>
</dbReference>
<dbReference type="FunFam" id="3.90.1530.30:FF:000001">
    <property type="entry name" value="Chromosome partitioning protein ParB"/>
    <property type="match status" value="1"/>
</dbReference>
<proteinExistence type="inferred from homology"/>
<comment type="caution">
    <text evidence="6">The sequence shown here is derived from an EMBL/GenBank/DDBJ whole genome shotgun (WGS) entry which is preliminary data.</text>
</comment>
<evidence type="ECO:0000313" key="6">
    <source>
        <dbReference type="EMBL" id="NMP20922.1"/>
    </source>
</evidence>
<dbReference type="InterPro" id="IPR003115">
    <property type="entry name" value="ParB_N"/>
</dbReference>
<dbReference type="Pfam" id="PF02195">
    <property type="entry name" value="ParB_N"/>
    <property type="match status" value="1"/>
</dbReference>
<dbReference type="SMART" id="SM00470">
    <property type="entry name" value="ParB"/>
    <property type="match status" value="1"/>
</dbReference>
<dbReference type="GO" id="GO:0007059">
    <property type="term" value="P:chromosome segregation"/>
    <property type="evidence" value="ECO:0007669"/>
    <property type="project" value="UniProtKB-KW"/>
</dbReference>
<protein>
    <submittedName>
        <fullName evidence="6">ParB/RepB/Spo0J family partition protein</fullName>
    </submittedName>
</protein>
<dbReference type="PANTHER" id="PTHR33375:SF1">
    <property type="entry name" value="CHROMOSOME-PARTITIONING PROTEIN PARB-RELATED"/>
    <property type="match status" value="1"/>
</dbReference>
<comment type="subcellular location">
    <subcellularLocation>
        <location evidence="1">Cytoplasm</location>
        <location evidence="1">Nucleoid</location>
    </subcellularLocation>
</comment>